<feature type="domain" description="Metallo-beta-lactamase" evidence="3">
    <location>
        <begin position="89"/>
        <end position="288"/>
    </location>
</feature>
<dbReference type="GO" id="GO:0042781">
    <property type="term" value="F:3'-tRNA processing endoribonuclease activity"/>
    <property type="evidence" value="ECO:0007669"/>
    <property type="project" value="TreeGrafter"/>
</dbReference>
<gene>
    <name evidence="4" type="ORF">WJX73_004415</name>
</gene>
<protein>
    <recommendedName>
        <fullName evidence="3">Metallo-beta-lactamase domain-containing protein</fullName>
    </recommendedName>
</protein>
<sequence>MMMLLLCLLALSTARAHIDVVPAGIFDQGEPIPSDGFRVTALGTGTPGVSKSALATGFLIQLGNGDNFIFDLGTGSYINLFATGVHQDTLTKVFLSHLHSDHIADLASLYIGASFGRKRPWEVWGPSGPVPSQGTKAVIEGLKQFLSWDQVARRKIDLVGRSDDGDKVIAHEFDYTIPNQLIYSRNGVNITSTPVQHYLTGGPSALRLDWNGLSITYSGDTKPTHTLIDLAKLGHGTDLLLLQVCGPVLDFDALNYEGRFMLNTSHITPTQAGPIISAIRPRLATAHHLTVNDASRVAIISDIRTGYPEGCTQFGPA</sequence>
<comment type="caution">
    <text evidence="4">The sequence shown here is derived from an EMBL/GenBank/DDBJ whole genome shotgun (WGS) entry which is preliminary data.</text>
</comment>
<keyword evidence="1" id="KW-0378">Hydrolase</keyword>
<evidence type="ECO:0000259" key="3">
    <source>
        <dbReference type="Pfam" id="PF12706"/>
    </source>
</evidence>
<dbReference type="EMBL" id="JALJOQ010000001">
    <property type="protein sequence ID" value="KAK9814999.1"/>
    <property type="molecule type" value="Genomic_DNA"/>
</dbReference>
<feature type="chain" id="PRO_5043373958" description="Metallo-beta-lactamase domain-containing protein" evidence="2">
    <location>
        <begin position="17"/>
        <end position="317"/>
    </location>
</feature>
<dbReference type="Proteomes" id="UP001465755">
    <property type="component" value="Unassembled WGS sequence"/>
</dbReference>
<evidence type="ECO:0000313" key="5">
    <source>
        <dbReference type="Proteomes" id="UP001465755"/>
    </source>
</evidence>
<keyword evidence="5" id="KW-1185">Reference proteome</keyword>
<dbReference type="Gene3D" id="3.60.15.10">
    <property type="entry name" value="Ribonuclease Z/Hydroxyacylglutathione hydrolase-like"/>
    <property type="match status" value="1"/>
</dbReference>
<dbReference type="PANTHER" id="PTHR46018:SF2">
    <property type="entry name" value="ZINC PHOSPHODIESTERASE ELAC PROTEIN 1"/>
    <property type="match status" value="1"/>
</dbReference>
<feature type="signal peptide" evidence="2">
    <location>
        <begin position="1"/>
        <end position="16"/>
    </location>
</feature>
<evidence type="ECO:0000256" key="1">
    <source>
        <dbReference type="ARBA" id="ARBA00022801"/>
    </source>
</evidence>
<dbReference type="InterPro" id="IPR036866">
    <property type="entry name" value="RibonucZ/Hydroxyglut_hydro"/>
</dbReference>
<dbReference type="CDD" id="cd07719">
    <property type="entry name" value="arylsulfatase_AtsA-like_MBL-fold"/>
    <property type="match status" value="1"/>
</dbReference>
<dbReference type="SUPFAM" id="SSF56281">
    <property type="entry name" value="Metallo-hydrolase/oxidoreductase"/>
    <property type="match status" value="1"/>
</dbReference>
<keyword evidence="2" id="KW-0732">Signal</keyword>
<evidence type="ECO:0000313" key="4">
    <source>
        <dbReference type="EMBL" id="KAK9814999.1"/>
    </source>
</evidence>
<name>A0AAW1Q3S3_9CHLO</name>
<dbReference type="Pfam" id="PF12706">
    <property type="entry name" value="Lactamase_B_2"/>
    <property type="match status" value="1"/>
</dbReference>
<dbReference type="InterPro" id="IPR044094">
    <property type="entry name" value="AtsA-like_MBL-fold"/>
</dbReference>
<accession>A0AAW1Q3S3</accession>
<reference evidence="4 5" key="1">
    <citation type="journal article" date="2024" name="Nat. Commun.">
        <title>Phylogenomics reveals the evolutionary origins of lichenization in chlorophyte algae.</title>
        <authorList>
            <person name="Puginier C."/>
            <person name="Libourel C."/>
            <person name="Otte J."/>
            <person name="Skaloud P."/>
            <person name="Haon M."/>
            <person name="Grisel S."/>
            <person name="Petersen M."/>
            <person name="Berrin J.G."/>
            <person name="Delaux P.M."/>
            <person name="Dal Grande F."/>
            <person name="Keller J."/>
        </authorList>
    </citation>
    <scope>NUCLEOTIDE SEQUENCE [LARGE SCALE GENOMIC DNA]</scope>
    <source>
        <strain evidence="4 5">SAG 2036</strain>
    </source>
</reference>
<proteinExistence type="predicted"/>
<evidence type="ECO:0000256" key="2">
    <source>
        <dbReference type="SAM" id="SignalP"/>
    </source>
</evidence>
<dbReference type="InterPro" id="IPR001279">
    <property type="entry name" value="Metallo-B-lactamas"/>
</dbReference>
<dbReference type="PANTHER" id="PTHR46018">
    <property type="entry name" value="ZINC PHOSPHODIESTERASE ELAC PROTEIN 1"/>
    <property type="match status" value="1"/>
</dbReference>
<organism evidence="4 5">
    <name type="scientific">Symbiochloris irregularis</name>
    <dbReference type="NCBI Taxonomy" id="706552"/>
    <lineage>
        <taxon>Eukaryota</taxon>
        <taxon>Viridiplantae</taxon>
        <taxon>Chlorophyta</taxon>
        <taxon>core chlorophytes</taxon>
        <taxon>Trebouxiophyceae</taxon>
        <taxon>Trebouxiales</taxon>
        <taxon>Trebouxiaceae</taxon>
        <taxon>Symbiochloris</taxon>
    </lineage>
</organism>
<dbReference type="AlphaFoldDB" id="A0AAW1Q3S3"/>